<dbReference type="EMBL" id="JAPZPY010000001">
    <property type="protein sequence ID" value="MCZ8377438.1"/>
    <property type="molecule type" value="Genomic_DNA"/>
</dbReference>
<evidence type="ECO:0000313" key="8">
    <source>
        <dbReference type="EMBL" id="MCZ8377438.1"/>
    </source>
</evidence>
<evidence type="ECO:0000256" key="2">
    <source>
        <dbReference type="ARBA" id="ARBA00006601"/>
    </source>
</evidence>
<comment type="catalytic activity">
    <reaction evidence="4 5">
        <text>UDP-alpha-D-glucose + 2 NAD(+) + H2O = UDP-alpha-D-glucuronate + 2 NADH + 3 H(+)</text>
        <dbReference type="Rhea" id="RHEA:23596"/>
        <dbReference type="ChEBI" id="CHEBI:15377"/>
        <dbReference type="ChEBI" id="CHEBI:15378"/>
        <dbReference type="ChEBI" id="CHEBI:57540"/>
        <dbReference type="ChEBI" id="CHEBI:57945"/>
        <dbReference type="ChEBI" id="CHEBI:58052"/>
        <dbReference type="ChEBI" id="CHEBI:58885"/>
        <dbReference type="EC" id="1.1.1.22"/>
    </reaction>
</comment>
<dbReference type="Gene3D" id="3.40.50.720">
    <property type="entry name" value="NAD(P)-binding Rossmann-like Domain"/>
    <property type="match status" value="2"/>
</dbReference>
<keyword evidence="5" id="KW-0520">NAD</keyword>
<feature type="domain" description="UDP-glucose/GDP-mannose dehydrogenase dimerisation" evidence="6">
    <location>
        <begin position="218"/>
        <end position="311"/>
    </location>
</feature>
<dbReference type="InterPro" id="IPR014026">
    <property type="entry name" value="UDP-Glc/GDP-Man_DH_dimer"/>
</dbReference>
<comment type="similarity">
    <text evidence="2 5">Belongs to the UDP-glucose/GDP-mannose dehydrogenase family.</text>
</comment>
<dbReference type="Gene3D" id="1.20.5.170">
    <property type="match status" value="1"/>
</dbReference>
<organism evidence="8 9">
    <name type="scientific">Mycobacterium hippophais</name>
    <dbReference type="NCBI Taxonomy" id="3016340"/>
    <lineage>
        <taxon>Bacteria</taxon>
        <taxon>Bacillati</taxon>
        <taxon>Actinomycetota</taxon>
        <taxon>Actinomycetes</taxon>
        <taxon>Mycobacteriales</taxon>
        <taxon>Mycobacteriaceae</taxon>
        <taxon>Mycobacterium</taxon>
    </lineage>
</organism>
<dbReference type="PIRSF" id="PIRSF000124">
    <property type="entry name" value="UDPglc_GDPman_dh"/>
    <property type="match status" value="1"/>
</dbReference>
<evidence type="ECO:0000259" key="6">
    <source>
        <dbReference type="Pfam" id="PF00984"/>
    </source>
</evidence>
<comment type="caution">
    <text evidence="8">The sequence shown here is derived from an EMBL/GenBank/DDBJ whole genome shotgun (WGS) entry which is preliminary data.</text>
</comment>
<gene>
    <name evidence="8" type="ORF">O6P37_01035</name>
</gene>
<dbReference type="PANTHER" id="PTHR43750:SF1">
    <property type="entry name" value="GDP-MANNOSE 6-DEHYDROGENASE"/>
    <property type="match status" value="1"/>
</dbReference>
<name>A0ABT4PLK2_9MYCO</name>
<dbReference type="Proteomes" id="UP001142153">
    <property type="component" value="Unassembled WGS sequence"/>
</dbReference>
<dbReference type="RefSeq" id="WP_269892332.1">
    <property type="nucleotide sequence ID" value="NZ_JAPZPY010000001.1"/>
</dbReference>
<evidence type="ECO:0000256" key="1">
    <source>
        <dbReference type="ARBA" id="ARBA00004701"/>
    </source>
</evidence>
<proteinExistence type="inferred from homology"/>
<accession>A0ABT4PLK2</accession>
<dbReference type="SUPFAM" id="SSF48179">
    <property type="entry name" value="6-phosphogluconate dehydrogenase C-terminal domain-like"/>
    <property type="match status" value="1"/>
</dbReference>
<evidence type="ECO:0000256" key="5">
    <source>
        <dbReference type="PIRNR" id="PIRNR000124"/>
    </source>
</evidence>
<dbReference type="PANTHER" id="PTHR43750">
    <property type="entry name" value="UDP-GLUCOSE 6-DEHYDROGENASE TUAD"/>
    <property type="match status" value="1"/>
</dbReference>
<feature type="domain" description="UDP-glucose/GDP-mannose dehydrogenase N-terminal" evidence="7">
    <location>
        <begin position="16"/>
        <end position="201"/>
    </location>
</feature>
<dbReference type="Pfam" id="PF03721">
    <property type="entry name" value="UDPG_MGDP_dh_N"/>
    <property type="match status" value="1"/>
</dbReference>
<comment type="pathway">
    <text evidence="1">Nucleotide-sugar biosynthesis; UDP-alpha-D-glucuronate biosynthesis; UDP-alpha-D-glucuronate from UDP-alpha-D-glucose: step 1/1.</text>
</comment>
<dbReference type="InterPro" id="IPR017476">
    <property type="entry name" value="UDP-Glc/GDP-Man"/>
</dbReference>
<keyword evidence="9" id="KW-1185">Reference proteome</keyword>
<protein>
    <recommendedName>
        <fullName evidence="3 5">UDP-glucose 6-dehydrogenase</fullName>
        <ecNumber evidence="3 5">1.1.1.22</ecNumber>
    </recommendedName>
</protein>
<evidence type="ECO:0000313" key="9">
    <source>
        <dbReference type="Proteomes" id="UP001142153"/>
    </source>
</evidence>
<dbReference type="NCBIfam" id="TIGR03026">
    <property type="entry name" value="NDP-sugDHase"/>
    <property type="match status" value="1"/>
</dbReference>
<dbReference type="SUPFAM" id="SSF51735">
    <property type="entry name" value="NAD(P)-binding Rossmann-fold domains"/>
    <property type="match status" value="1"/>
</dbReference>
<dbReference type="EC" id="1.1.1.22" evidence="3 5"/>
<dbReference type="InterPro" id="IPR001732">
    <property type="entry name" value="UDP-Glc/GDP-Man_DH_N"/>
</dbReference>
<dbReference type="InterPro" id="IPR036220">
    <property type="entry name" value="UDP-Glc/GDP-Man_DH_C_sf"/>
</dbReference>
<dbReference type="InterPro" id="IPR036291">
    <property type="entry name" value="NAD(P)-bd_dom_sf"/>
</dbReference>
<reference evidence="8" key="1">
    <citation type="submission" date="2022-12" db="EMBL/GenBank/DDBJ databases">
        <authorList>
            <person name="Deng Y."/>
            <person name="Zhang Y.-Q."/>
        </authorList>
    </citation>
    <scope>NUCLEOTIDE SEQUENCE</scope>
    <source>
        <strain evidence="8">CPCC 205372</strain>
    </source>
</reference>
<dbReference type="InterPro" id="IPR008927">
    <property type="entry name" value="6-PGluconate_DH-like_C_sf"/>
</dbReference>
<keyword evidence="5" id="KW-0560">Oxidoreductase</keyword>
<sequence>MTSLYERSDGGTAAPVSVFGLGYAGWVSAVCLASRGHRVVGVDVDAEKVADLASGMAHFGEPLLPEMAASVVDSGRLTATTDARSAVAFTEISLICVGTRSGTDGEPLIADLKAVTDEVGWGLAAKDGWHVVVYRSTMTPGTCEKRLVPRLEAASGKRAGIDFGVCVNPDFLRDGTGVRDFMEPSKTVVGQSDTRSGDSVMELYRGLPGPHLRVPVAVAEMAKYVDNAYHALKVGFANEIGAICAAVDLDSHAVMDVFLADTTLNVSAAYLRPGFAFGGSCLPKDVRALTHTARHNDVDTPLLANLLESNETHLRRAVDMVIARGRPNVGIFGLFAKPGAGDLCDNPMVELADRLIGKGFDVKIYEPSASVSRALDADMAYLRRRMPHISDVLTDDIDAVLVHGEVLIAGSRSGEVVKAVDRAKADQLIIDLIRLPDADRRRGTAGYAGIGW</sequence>
<dbReference type="PIRSF" id="PIRSF500134">
    <property type="entry name" value="UDPglc_DH_bac"/>
    <property type="match status" value="1"/>
</dbReference>
<dbReference type="Pfam" id="PF00984">
    <property type="entry name" value="UDPG_MGDP_dh"/>
    <property type="match status" value="1"/>
</dbReference>
<dbReference type="InterPro" id="IPR028357">
    <property type="entry name" value="UDPglc_DH_bac"/>
</dbReference>
<evidence type="ECO:0000256" key="4">
    <source>
        <dbReference type="ARBA" id="ARBA00047473"/>
    </source>
</evidence>
<evidence type="ECO:0000256" key="3">
    <source>
        <dbReference type="ARBA" id="ARBA00012954"/>
    </source>
</evidence>
<dbReference type="SUPFAM" id="SSF52413">
    <property type="entry name" value="UDP-glucose/GDP-mannose dehydrogenase C-terminal domain"/>
    <property type="match status" value="1"/>
</dbReference>
<evidence type="ECO:0000259" key="7">
    <source>
        <dbReference type="Pfam" id="PF03721"/>
    </source>
</evidence>